<dbReference type="AlphaFoldDB" id="A0A915I9E1"/>
<dbReference type="WBParaSite" id="nRc.2.0.1.t10482-RA">
    <property type="protein sequence ID" value="nRc.2.0.1.t10482-RA"/>
    <property type="gene ID" value="nRc.2.0.1.g10482"/>
</dbReference>
<name>A0A915I9E1_ROMCU</name>
<organism evidence="1 2">
    <name type="scientific">Romanomermis culicivorax</name>
    <name type="common">Nematode worm</name>
    <dbReference type="NCBI Taxonomy" id="13658"/>
    <lineage>
        <taxon>Eukaryota</taxon>
        <taxon>Metazoa</taxon>
        <taxon>Ecdysozoa</taxon>
        <taxon>Nematoda</taxon>
        <taxon>Enoplea</taxon>
        <taxon>Dorylaimia</taxon>
        <taxon>Mermithida</taxon>
        <taxon>Mermithoidea</taxon>
        <taxon>Mermithidae</taxon>
        <taxon>Romanomermis</taxon>
    </lineage>
</organism>
<protein>
    <submittedName>
        <fullName evidence="2">Uncharacterized protein</fullName>
    </submittedName>
</protein>
<keyword evidence="1" id="KW-1185">Reference proteome</keyword>
<reference evidence="2" key="1">
    <citation type="submission" date="2022-11" db="UniProtKB">
        <authorList>
            <consortium name="WormBaseParasite"/>
        </authorList>
    </citation>
    <scope>IDENTIFICATION</scope>
</reference>
<dbReference type="Proteomes" id="UP000887565">
    <property type="component" value="Unplaced"/>
</dbReference>
<evidence type="ECO:0000313" key="2">
    <source>
        <dbReference type="WBParaSite" id="nRc.2.0.1.t10482-RA"/>
    </source>
</evidence>
<evidence type="ECO:0000313" key="1">
    <source>
        <dbReference type="Proteomes" id="UP000887565"/>
    </source>
</evidence>
<sequence length="32" mass="3741">MQHLFHTTRSFSEFGSGPKFGGRRIRFARLCL</sequence>
<proteinExistence type="predicted"/>
<accession>A0A915I9E1</accession>